<dbReference type="InterPro" id="IPR023212">
    <property type="entry name" value="Hsp33_helix_hairpin_bin_dom_sf"/>
</dbReference>
<keyword evidence="3" id="KW-1015">Disulfide bond</keyword>
<reference evidence="6" key="1">
    <citation type="submission" date="2018-06" db="EMBL/GenBank/DDBJ databases">
        <authorList>
            <person name="Zhirakovskaya E."/>
        </authorList>
    </citation>
    <scope>NUCLEOTIDE SEQUENCE</scope>
</reference>
<evidence type="ECO:0000256" key="1">
    <source>
        <dbReference type="ARBA" id="ARBA00022490"/>
    </source>
</evidence>
<protein>
    <submittedName>
        <fullName evidence="6">33 kDa chaperonin HslO</fullName>
    </submittedName>
</protein>
<dbReference type="EMBL" id="UOED01000079">
    <property type="protein sequence ID" value="VAV92882.1"/>
    <property type="molecule type" value="Genomic_DNA"/>
</dbReference>
<dbReference type="GO" id="GO:0042026">
    <property type="term" value="P:protein refolding"/>
    <property type="evidence" value="ECO:0007669"/>
    <property type="project" value="TreeGrafter"/>
</dbReference>
<evidence type="ECO:0000256" key="4">
    <source>
        <dbReference type="ARBA" id="ARBA00023186"/>
    </source>
</evidence>
<sequence>MTLPPLYHDSCLAFQIEGQDIKGRIIRLDHCLNEVLGNHDYPDDVKGELGQAMALSALLGSMMKYDGILTLQLKSDGKIRTLVSDFSTDGSGSGVVRGYCGLSDENNKPLLGTGQLMITMDQGQYMDRYQGIVALQNHSLKESAEEYFQTSEQLPTHLMISCDRDAGGHWTAAAIMIQHLAGGNHEQARDHWATATILLSSIKKAELLDNSLSLQDILLRLFHESGVRVFTATEMRSGCRCSEKKLRSVLASFTAEELQDCAEDGIITMTCEFCMTDHKFELKKLIN</sequence>
<dbReference type="GO" id="GO:0005737">
    <property type="term" value="C:cytoplasm"/>
    <property type="evidence" value="ECO:0007669"/>
    <property type="project" value="InterPro"/>
</dbReference>
<dbReference type="InterPro" id="IPR016154">
    <property type="entry name" value="Heat_shock_Hsp33_C"/>
</dbReference>
<evidence type="ECO:0000313" key="6">
    <source>
        <dbReference type="EMBL" id="VAV92882.1"/>
    </source>
</evidence>
<gene>
    <name evidence="6" type="ORF">MNBD_ALPHA02-636</name>
</gene>
<name>A0A3B0RMI2_9ZZZZ</name>
<dbReference type="PANTHER" id="PTHR30111">
    <property type="entry name" value="33 KDA CHAPERONIN"/>
    <property type="match status" value="1"/>
</dbReference>
<evidence type="ECO:0000256" key="2">
    <source>
        <dbReference type="ARBA" id="ARBA00022833"/>
    </source>
</evidence>
<evidence type="ECO:0000256" key="5">
    <source>
        <dbReference type="ARBA" id="ARBA00023284"/>
    </source>
</evidence>
<dbReference type="SUPFAM" id="SSF64397">
    <property type="entry name" value="Hsp33 domain"/>
    <property type="match status" value="1"/>
</dbReference>
<dbReference type="SUPFAM" id="SSF118352">
    <property type="entry name" value="HSP33 redox switch-like"/>
    <property type="match status" value="1"/>
</dbReference>
<dbReference type="Gene3D" id="1.10.287.480">
    <property type="entry name" value="helix hairpin bin"/>
    <property type="match status" value="1"/>
</dbReference>
<dbReference type="Gene3D" id="3.55.30.10">
    <property type="entry name" value="Hsp33 domain"/>
    <property type="match status" value="1"/>
</dbReference>
<evidence type="ECO:0000256" key="3">
    <source>
        <dbReference type="ARBA" id="ARBA00023157"/>
    </source>
</evidence>
<dbReference type="AlphaFoldDB" id="A0A3B0RMI2"/>
<dbReference type="GO" id="GO:0044183">
    <property type="term" value="F:protein folding chaperone"/>
    <property type="evidence" value="ECO:0007669"/>
    <property type="project" value="TreeGrafter"/>
</dbReference>
<keyword evidence="5" id="KW-0676">Redox-active center</keyword>
<dbReference type="InterPro" id="IPR016153">
    <property type="entry name" value="Heat_shock_Hsp33_N"/>
</dbReference>
<dbReference type="GO" id="GO:0051082">
    <property type="term" value="F:unfolded protein binding"/>
    <property type="evidence" value="ECO:0007669"/>
    <property type="project" value="InterPro"/>
</dbReference>
<dbReference type="PANTHER" id="PTHR30111:SF1">
    <property type="entry name" value="33 KDA CHAPERONIN"/>
    <property type="match status" value="1"/>
</dbReference>
<dbReference type="CDD" id="cd00498">
    <property type="entry name" value="Hsp33"/>
    <property type="match status" value="1"/>
</dbReference>
<dbReference type="InterPro" id="IPR000397">
    <property type="entry name" value="Heat_shock_Hsp33"/>
</dbReference>
<organism evidence="6">
    <name type="scientific">hydrothermal vent metagenome</name>
    <dbReference type="NCBI Taxonomy" id="652676"/>
    <lineage>
        <taxon>unclassified sequences</taxon>
        <taxon>metagenomes</taxon>
        <taxon>ecological metagenomes</taxon>
    </lineage>
</organism>
<keyword evidence="2" id="KW-0862">Zinc</keyword>
<proteinExistence type="predicted"/>
<accession>A0A3B0RMI2</accession>
<dbReference type="Pfam" id="PF01430">
    <property type="entry name" value="HSP33"/>
    <property type="match status" value="1"/>
</dbReference>
<keyword evidence="4" id="KW-0143">Chaperone</keyword>
<keyword evidence="1" id="KW-0963">Cytoplasm</keyword>
<dbReference type="Gene3D" id="3.90.1280.10">
    <property type="entry name" value="HSP33 redox switch-like"/>
    <property type="match status" value="1"/>
</dbReference>
<dbReference type="PIRSF" id="PIRSF005261">
    <property type="entry name" value="Heat_shock_Hsp33"/>
    <property type="match status" value="1"/>
</dbReference>